<dbReference type="EMBL" id="JBHMEC010000017">
    <property type="protein sequence ID" value="MFB9150782.1"/>
    <property type="molecule type" value="Genomic_DNA"/>
</dbReference>
<keyword evidence="1" id="KW-0472">Membrane</keyword>
<evidence type="ECO:0008006" key="4">
    <source>
        <dbReference type="Google" id="ProtNLM"/>
    </source>
</evidence>
<feature type="transmembrane region" description="Helical" evidence="1">
    <location>
        <begin position="71"/>
        <end position="90"/>
    </location>
</feature>
<evidence type="ECO:0000313" key="2">
    <source>
        <dbReference type="EMBL" id="MFB9150782.1"/>
    </source>
</evidence>
<feature type="transmembrane region" description="Helical" evidence="1">
    <location>
        <begin position="7"/>
        <end position="27"/>
    </location>
</feature>
<feature type="transmembrane region" description="Helical" evidence="1">
    <location>
        <begin position="96"/>
        <end position="116"/>
    </location>
</feature>
<evidence type="ECO:0000256" key="1">
    <source>
        <dbReference type="SAM" id="Phobius"/>
    </source>
</evidence>
<keyword evidence="1" id="KW-1133">Transmembrane helix</keyword>
<sequence>MIELGRLSAGLAGAGGVALAVLGLAFLRDPAAALRLSGHRAENLPPVMANRYLALAALAVLAMLHRDAGVIAALFAVLGLMGLHDAAIYARAGHGWGRHAAAGCAALGVAGLAWLARAGGA</sequence>
<name>A0ABV5I259_9RHOB</name>
<accession>A0ABV5I259</accession>
<gene>
    <name evidence="2" type="ORF">ACFFU4_13585</name>
</gene>
<keyword evidence="3" id="KW-1185">Reference proteome</keyword>
<feature type="transmembrane region" description="Helical" evidence="1">
    <location>
        <begin position="47"/>
        <end position="64"/>
    </location>
</feature>
<protein>
    <recommendedName>
        <fullName evidence="4">DUF4267 domain-containing protein</fullName>
    </recommendedName>
</protein>
<comment type="caution">
    <text evidence="2">The sequence shown here is derived from an EMBL/GenBank/DDBJ whole genome shotgun (WGS) entry which is preliminary data.</text>
</comment>
<evidence type="ECO:0000313" key="3">
    <source>
        <dbReference type="Proteomes" id="UP001589670"/>
    </source>
</evidence>
<dbReference type="Proteomes" id="UP001589670">
    <property type="component" value="Unassembled WGS sequence"/>
</dbReference>
<reference evidence="2 3" key="1">
    <citation type="submission" date="2024-09" db="EMBL/GenBank/DDBJ databases">
        <authorList>
            <person name="Sun Q."/>
            <person name="Mori K."/>
        </authorList>
    </citation>
    <scope>NUCLEOTIDE SEQUENCE [LARGE SCALE GENOMIC DNA]</scope>
    <source>
        <strain evidence="2 3">CECT 9424</strain>
    </source>
</reference>
<proteinExistence type="predicted"/>
<organism evidence="2 3">
    <name type="scientific">Roseovarius ramblicola</name>
    <dbReference type="NCBI Taxonomy" id="2022336"/>
    <lineage>
        <taxon>Bacteria</taxon>
        <taxon>Pseudomonadati</taxon>
        <taxon>Pseudomonadota</taxon>
        <taxon>Alphaproteobacteria</taxon>
        <taxon>Rhodobacterales</taxon>
        <taxon>Roseobacteraceae</taxon>
        <taxon>Roseovarius</taxon>
    </lineage>
</organism>
<keyword evidence="1" id="KW-0812">Transmembrane</keyword>
<dbReference type="RefSeq" id="WP_377070312.1">
    <property type="nucleotide sequence ID" value="NZ_JBHMEC010000017.1"/>
</dbReference>